<evidence type="ECO:0000256" key="7">
    <source>
        <dbReference type="ARBA" id="ARBA00023170"/>
    </source>
</evidence>
<feature type="non-terminal residue" evidence="10">
    <location>
        <position position="1"/>
    </location>
</feature>
<protein>
    <submittedName>
        <fullName evidence="10">Uncharacterized protein</fullName>
    </submittedName>
</protein>
<dbReference type="PANTHER" id="PTHR11334">
    <property type="entry name" value="MAS-RELATED G-PROTEIN COUPLED RECEPTOR"/>
    <property type="match status" value="1"/>
</dbReference>
<feature type="non-terminal residue" evidence="10">
    <location>
        <position position="138"/>
    </location>
</feature>
<dbReference type="Proteomes" id="UP001066276">
    <property type="component" value="Chromosome 12"/>
</dbReference>
<evidence type="ECO:0000313" key="10">
    <source>
        <dbReference type="EMBL" id="KAJ1084802.1"/>
    </source>
</evidence>
<keyword evidence="2" id="KW-1003">Cell membrane</keyword>
<dbReference type="InterPro" id="IPR026234">
    <property type="entry name" value="MRGPCRFAMILY"/>
</dbReference>
<sequence length="138" mass="15499">TERREQHTSHSALIMTEPENLITNTTTPKLRNSTGSVLPFGAQLTLNILAVIIIFIGLVGNAVVFWFLFVKIKRNQCTVYILNLAVADFTFLVGCAIYLMFFLFYLCGVKVTESDNEKVFFAGNLLYDIGFNTSTFVL</sequence>
<dbReference type="GO" id="GO:0005886">
    <property type="term" value="C:plasma membrane"/>
    <property type="evidence" value="ECO:0007669"/>
    <property type="project" value="UniProtKB-SubCell"/>
</dbReference>
<evidence type="ECO:0000256" key="9">
    <source>
        <dbReference type="SAM" id="Phobius"/>
    </source>
</evidence>
<evidence type="ECO:0000256" key="1">
    <source>
        <dbReference type="ARBA" id="ARBA00004651"/>
    </source>
</evidence>
<dbReference type="PRINTS" id="PR00237">
    <property type="entry name" value="GPCRRHODOPSN"/>
</dbReference>
<evidence type="ECO:0000256" key="4">
    <source>
        <dbReference type="ARBA" id="ARBA00022989"/>
    </source>
</evidence>
<dbReference type="PANTHER" id="PTHR11334:SF29">
    <property type="entry name" value="MAS-RELATED G-PROTEIN COUPLED RECEPTOR MEMBER X2"/>
    <property type="match status" value="1"/>
</dbReference>
<evidence type="ECO:0000256" key="5">
    <source>
        <dbReference type="ARBA" id="ARBA00023040"/>
    </source>
</evidence>
<evidence type="ECO:0000313" key="11">
    <source>
        <dbReference type="Proteomes" id="UP001066276"/>
    </source>
</evidence>
<keyword evidence="8" id="KW-0807">Transducer</keyword>
<evidence type="ECO:0000256" key="2">
    <source>
        <dbReference type="ARBA" id="ARBA00022475"/>
    </source>
</evidence>
<evidence type="ECO:0000256" key="6">
    <source>
        <dbReference type="ARBA" id="ARBA00023136"/>
    </source>
</evidence>
<keyword evidence="11" id="KW-1185">Reference proteome</keyword>
<feature type="transmembrane region" description="Helical" evidence="9">
    <location>
        <begin position="81"/>
        <end position="106"/>
    </location>
</feature>
<dbReference type="AlphaFoldDB" id="A0AAV7L1B6"/>
<keyword evidence="4 9" id="KW-1133">Transmembrane helix</keyword>
<dbReference type="EMBL" id="JANPWB010000016">
    <property type="protein sequence ID" value="KAJ1084802.1"/>
    <property type="molecule type" value="Genomic_DNA"/>
</dbReference>
<gene>
    <name evidence="10" type="ORF">NDU88_004948</name>
</gene>
<keyword evidence="5" id="KW-0297">G-protein coupled receptor</keyword>
<dbReference type="Gene3D" id="1.20.1070.10">
    <property type="entry name" value="Rhodopsin 7-helix transmembrane proteins"/>
    <property type="match status" value="1"/>
</dbReference>
<keyword evidence="3 9" id="KW-0812">Transmembrane</keyword>
<comment type="subcellular location">
    <subcellularLocation>
        <location evidence="1">Cell membrane</location>
        <topology evidence="1">Multi-pass membrane protein</topology>
    </subcellularLocation>
</comment>
<evidence type="ECO:0000256" key="3">
    <source>
        <dbReference type="ARBA" id="ARBA00022692"/>
    </source>
</evidence>
<organism evidence="10 11">
    <name type="scientific">Pleurodeles waltl</name>
    <name type="common">Iberian ribbed newt</name>
    <dbReference type="NCBI Taxonomy" id="8319"/>
    <lineage>
        <taxon>Eukaryota</taxon>
        <taxon>Metazoa</taxon>
        <taxon>Chordata</taxon>
        <taxon>Craniata</taxon>
        <taxon>Vertebrata</taxon>
        <taxon>Euteleostomi</taxon>
        <taxon>Amphibia</taxon>
        <taxon>Batrachia</taxon>
        <taxon>Caudata</taxon>
        <taxon>Salamandroidea</taxon>
        <taxon>Salamandridae</taxon>
        <taxon>Pleurodelinae</taxon>
        <taxon>Pleurodeles</taxon>
    </lineage>
</organism>
<dbReference type="SUPFAM" id="SSF81321">
    <property type="entry name" value="Family A G protein-coupled receptor-like"/>
    <property type="match status" value="1"/>
</dbReference>
<evidence type="ECO:0000256" key="8">
    <source>
        <dbReference type="ARBA" id="ARBA00023224"/>
    </source>
</evidence>
<reference evidence="10" key="1">
    <citation type="journal article" date="2022" name="bioRxiv">
        <title>Sequencing and chromosome-scale assembly of the giantPleurodeles waltlgenome.</title>
        <authorList>
            <person name="Brown T."/>
            <person name="Elewa A."/>
            <person name="Iarovenko S."/>
            <person name="Subramanian E."/>
            <person name="Araus A.J."/>
            <person name="Petzold A."/>
            <person name="Susuki M."/>
            <person name="Suzuki K.-i.T."/>
            <person name="Hayashi T."/>
            <person name="Toyoda A."/>
            <person name="Oliveira C."/>
            <person name="Osipova E."/>
            <person name="Leigh N.D."/>
            <person name="Simon A."/>
            <person name="Yun M.H."/>
        </authorList>
    </citation>
    <scope>NUCLEOTIDE SEQUENCE</scope>
    <source>
        <strain evidence="10">20211129_DDA</strain>
        <tissue evidence="10">Liver</tissue>
    </source>
</reference>
<name>A0AAV7L1B6_PLEWA</name>
<comment type="caution">
    <text evidence="10">The sequence shown here is derived from an EMBL/GenBank/DDBJ whole genome shotgun (WGS) entry which is preliminary data.</text>
</comment>
<keyword evidence="7" id="KW-0675">Receptor</keyword>
<feature type="transmembrane region" description="Helical" evidence="9">
    <location>
        <begin position="48"/>
        <end position="69"/>
    </location>
</feature>
<dbReference type="GO" id="GO:0004930">
    <property type="term" value="F:G protein-coupled receptor activity"/>
    <property type="evidence" value="ECO:0007669"/>
    <property type="project" value="UniProtKB-KW"/>
</dbReference>
<dbReference type="InterPro" id="IPR000276">
    <property type="entry name" value="GPCR_Rhodpsn"/>
</dbReference>
<accession>A0AAV7L1B6</accession>
<keyword evidence="6 9" id="KW-0472">Membrane</keyword>
<proteinExistence type="predicted"/>